<dbReference type="Proteomes" id="UP000030588">
    <property type="component" value="Unassembled WGS sequence"/>
</dbReference>
<dbReference type="Gene3D" id="3.40.1390.10">
    <property type="entry name" value="MurE/MurF, N-terminal domain"/>
    <property type="match status" value="1"/>
</dbReference>
<evidence type="ECO:0000259" key="13">
    <source>
        <dbReference type="Pfam" id="PF02875"/>
    </source>
</evidence>
<keyword evidence="9 10" id="KW-0961">Cell wall biogenesis/degradation</keyword>
<dbReference type="SUPFAM" id="SSF53244">
    <property type="entry name" value="MurD-like peptide ligases, peptide-binding domain"/>
    <property type="match status" value="1"/>
</dbReference>
<dbReference type="GO" id="GO:0009252">
    <property type="term" value="P:peptidoglycan biosynthetic process"/>
    <property type="evidence" value="ECO:0007669"/>
    <property type="project" value="UniProtKB-UniRule"/>
</dbReference>
<dbReference type="SUPFAM" id="SSF53623">
    <property type="entry name" value="MurD-like peptide ligases, catalytic domain"/>
    <property type="match status" value="1"/>
</dbReference>
<keyword evidence="4 10" id="KW-0547">Nucleotide-binding</keyword>
<dbReference type="GO" id="GO:0047480">
    <property type="term" value="F:UDP-N-acetylmuramoyl-tripeptide-D-alanyl-D-alanine ligase activity"/>
    <property type="evidence" value="ECO:0007669"/>
    <property type="project" value="UniProtKB-UniRule"/>
</dbReference>
<dbReference type="Gene3D" id="3.90.190.20">
    <property type="entry name" value="Mur ligase, C-terminal domain"/>
    <property type="match status" value="1"/>
</dbReference>
<dbReference type="EC" id="6.3.2.10" evidence="10 11"/>
<feature type="binding site" evidence="10">
    <location>
        <begin position="113"/>
        <end position="119"/>
    </location>
    <ligand>
        <name>ATP</name>
        <dbReference type="ChEBI" id="CHEBI:30616"/>
    </ligand>
</feature>
<evidence type="ECO:0000256" key="1">
    <source>
        <dbReference type="ARBA" id="ARBA00022490"/>
    </source>
</evidence>
<keyword evidence="7 10" id="KW-0573">Peptidoglycan synthesis</keyword>
<keyword evidence="1 10" id="KW-0963">Cytoplasm</keyword>
<feature type="domain" description="Mur ligase C-terminal" evidence="13">
    <location>
        <begin position="319"/>
        <end position="445"/>
    </location>
</feature>
<dbReference type="InterPro" id="IPR035911">
    <property type="entry name" value="MurE/MurF_N"/>
</dbReference>
<dbReference type="Pfam" id="PF02875">
    <property type="entry name" value="Mur_ligase_C"/>
    <property type="match status" value="1"/>
</dbReference>
<dbReference type="GO" id="GO:0008360">
    <property type="term" value="P:regulation of cell shape"/>
    <property type="evidence" value="ECO:0007669"/>
    <property type="project" value="UniProtKB-KW"/>
</dbReference>
<evidence type="ECO:0000256" key="2">
    <source>
        <dbReference type="ARBA" id="ARBA00022598"/>
    </source>
</evidence>
<dbReference type="InterPro" id="IPR005863">
    <property type="entry name" value="UDP-N-AcMur_synth"/>
</dbReference>
<dbReference type="Pfam" id="PF08245">
    <property type="entry name" value="Mur_ligase_M"/>
    <property type="match status" value="1"/>
</dbReference>
<dbReference type="GO" id="GO:0005737">
    <property type="term" value="C:cytoplasm"/>
    <property type="evidence" value="ECO:0007669"/>
    <property type="project" value="UniProtKB-SubCell"/>
</dbReference>
<comment type="function">
    <text evidence="10 11">Involved in cell wall formation. Catalyzes the final step in the synthesis of UDP-N-acetylmuramoyl-pentapeptide, the precursor of murein.</text>
</comment>
<evidence type="ECO:0000313" key="16">
    <source>
        <dbReference type="Proteomes" id="UP000030588"/>
    </source>
</evidence>
<dbReference type="InterPro" id="IPR000713">
    <property type="entry name" value="Mur_ligase_N"/>
</dbReference>
<keyword evidence="2 10" id="KW-0436">Ligase</keyword>
<dbReference type="PANTHER" id="PTHR43024:SF1">
    <property type="entry name" value="UDP-N-ACETYLMURAMOYL-TRIPEPTIDE--D-ALANYL-D-ALANINE LIGASE"/>
    <property type="match status" value="1"/>
</dbReference>
<dbReference type="GO" id="GO:0071555">
    <property type="term" value="P:cell wall organization"/>
    <property type="evidence" value="ECO:0007669"/>
    <property type="project" value="UniProtKB-KW"/>
</dbReference>
<evidence type="ECO:0000256" key="5">
    <source>
        <dbReference type="ARBA" id="ARBA00022840"/>
    </source>
</evidence>
<dbReference type="GO" id="GO:0008766">
    <property type="term" value="F:UDP-N-acetylmuramoylalanyl-D-glutamyl-2,6-diaminopimelate-D-alanyl-D-alanine ligase activity"/>
    <property type="evidence" value="ECO:0007669"/>
    <property type="project" value="RHEA"/>
</dbReference>
<dbReference type="InterPro" id="IPR036565">
    <property type="entry name" value="Mur-like_cat_sf"/>
</dbReference>
<protein>
    <recommendedName>
        <fullName evidence="10 11">UDP-N-acetylmuramoyl-tripeptide--D-alanyl-D-alanine ligase</fullName>
        <ecNumber evidence="10 11">6.3.2.10</ecNumber>
    </recommendedName>
    <alternativeName>
        <fullName evidence="10">D-alanyl-D-alanine-adding enzyme</fullName>
    </alternativeName>
</protein>
<comment type="pathway">
    <text evidence="10 11">Cell wall biogenesis; peptidoglycan biosynthesis.</text>
</comment>
<evidence type="ECO:0000256" key="3">
    <source>
        <dbReference type="ARBA" id="ARBA00022618"/>
    </source>
</evidence>
<dbReference type="HAMAP" id="MF_02019">
    <property type="entry name" value="MurF"/>
    <property type="match status" value="1"/>
</dbReference>
<dbReference type="STRING" id="363870.NG54_16805"/>
<dbReference type="GO" id="GO:0005524">
    <property type="term" value="F:ATP binding"/>
    <property type="evidence" value="ECO:0007669"/>
    <property type="project" value="UniProtKB-UniRule"/>
</dbReference>
<evidence type="ECO:0000256" key="10">
    <source>
        <dbReference type="HAMAP-Rule" id="MF_02019"/>
    </source>
</evidence>
<dbReference type="InterPro" id="IPR004101">
    <property type="entry name" value="Mur_ligase_C"/>
</dbReference>
<keyword evidence="6 10" id="KW-0133">Cell shape</keyword>
<accession>A0A0A6XVQ2</accession>
<dbReference type="AlphaFoldDB" id="A0A0A6XVQ2"/>
<name>A0A0A6XVQ2_9BACI</name>
<gene>
    <name evidence="10" type="primary">murF</name>
    <name evidence="15" type="ORF">NG54_16805</name>
</gene>
<proteinExistence type="inferred from homology"/>
<dbReference type="GO" id="GO:0051301">
    <property type="term" value="P:cell division"/>
    <property type="evidence" value="ECO:0007669"/>
    <property type="project" value="UniProtKB-KW"/>
</dbReference>
<evidence type="ECO:0000256" key="7">
    <source>
        <dbReference type="ARBA" id="ARBA00022984"/>
    </source>
</evidence>
<organism evidence="15 16">
    <name type="scientific">Heyndrickxia ginsengihumi</name>
    <dbReference type="NCBI Taxonomy" id="363870"/>
    <lineage>
        <taxon>Bacteria</taxon>
        <taxon>Bacillati</taxon>
        <taxon>Bacillota</taxon>
        <taxon>Bacilli</taxon>
        <taxon>Bacillales</taxon>
        <taxon>Bacillaceae</taxon>
        <taxon>Heyndrickxia</taxon>
    </lineage>
</organism>
<feature type="domain" description="Mur ligase N-terminal catalytic" evidence="12">
    <location>
        <begin position="26"/>
        <end position="101"/>
    </location>
</feature>
<keyword evidence="8 10" id="KW-0131">Cell cycle</keyword>
<comment type="catalytic activity">
    <reaction evidence="10 11">
        <text>D-alanyl-D-alanine + UDP-N-acetyl-alpha-D-muramoyl-L-alanyl-gamma-D-glutamyl-meso-2,6-diaminopimelate + ATP = UDP-N-acetyl-alpha-D-muramoyl-L-alanyl-gamma-D-glutamyl-meso-2,6-diaminopimeloyl-D-alanyl-D-alanine + ADP + phosphate + H(+)</text>
        <dbReference type="Rhea" id="RHEA:28374"/>
        <dbReference type="ChEBI" id="CHEBI:15378"/>
        <dbReference type="ChEBI" id="CHEBI:30616"/>
        <dbReference type="ChEBI" id="CHEBI:43474"/>
        <dbReference type="ChEBI" id="CHEBI:57822"/>
        <dbReference type="ChEBI" id="CHEBI:61386"/>
        <dbReference type="ChEBI" id="CHEBI:83905"/>
        <dbReference type="ChEBI" id="CHEBI:456216"/>
        <dbReference type="EC" id="6.3.2.10"/>
    </reaction>
</comment>
<dbReference type="InterPro" id="IPR013221">
    <property type="entry name" value="Mur_ligase_cen"/>
</dbReference>
<feature type="domain" description="Mur ligase central" evidence="14">
    <location>
        <begin position="111"/>
        <end position="296"/>
    </location>
</feature>
<evidence type="ECO:0000259" key="12">
    <source>
        <dbReference type="Pfam" id="PF01225"/>
    </source>
</evidence>
<reference evidence="15 16" key="1">
    <citation type="submission" date="2014-10" db="EMBL/GenBank/DDBJ databases">
        <title>Draft genome of phytase producing Bacillus ginsengihumi strain M2.11.</title>
        <authorList>
            <person name="Toymentseva A."/>
            <person name="Boulygina E.A."/>
            <person name="Kazakov S.V."/>
            <person name="Kayumov I."/>
            <person name="Suleimanova A.D."/>
            <person name="Mardanova A.M."/>
            <person name="Maria S.N."/>
            <person name="Sergey M.Y."/>
            <person name="Sharipova M.R."/>
        </authorList>
    </citation>
    <scope>NUCLEOTIDE SEQUENCE [LARGE SCALE GENOMIC DNA]</scope>
    <source>
        <strain evidence="15 16">M2.11</strain>
    </source>
</reference>
<dbReference type="SUPFAM" id="SSF63418">
    <property type="entry name" value="MurE/MurF N-terminal domain"/>
    <property type="match status" value="1"/>
</dbReference>
<dbReference type="InterPro" id="IPR036615">
    <property type="entry name" value="Mur_ligase_C_dom_sf"/>
</dbReference>
<evidence type="ECO:0000256" key="11">
    <source>
        <dbReference type="RuleBase" id="RU004136"/>
    </source>
</evidence>
<dbReference type="OrthoDB" id="9801978at2"/>
<dbReference type="EMBL" id="JRUN01000079">
    <property type="protein sequence ID" value="KHD84247.1"/>
    <property type="molecule type" value="Genomic_DNA"/>
</dbReference>
<dbReference type="UniPathway" id="UPA00219"/>
<dbReference type="Pfam" id="PF01225">
    <property type="entry name" value="Mur_ligase"/>
    <property type="match status" value="1"/>
</dbReference>
<evidence type="ECO:0000256" key="6">
    <source>
        <dbReference type="ARBA" id="ARBA00022960"/>
    </source>
</evidence>
<comment type="similarity">
    <text evidence="10">Belongs to the MurCDEF family. MurF subfamily.</text>
</comment>
<evidence type="ECO:0000256" key="4">
    <source>
        <dbReference type="ARBA" id="ARBA00022741"/>
    </source>
</evidence>
<comment type="subcellular location">
    <subcellularLocation>
        <location evidence="10 11">Cytoplasm</location>
    </subcellularLocation>
</comment>
<dbReference type="Gene3D" id="3.40.1190.10">
    <property type="entry name" value="Mur-like, catalytic domain"/>
    <property type="match status" value="1"/>
</dbReference>
<keyword evidence="3 10" id="KW-0132">Cell division</keyword>
<evidence type="ECO:0000313" key="15">
    <source>
        <dbReference type="EMBL" id="KHD84247.1"/>
    </source>
</evidence>
<dbReference type="InterPro" id="IPR051046">
    <property type="entry name" value="MurCDEF_CellWall_CoF430Synth"/>
</dbReference>
<sequence length="458" mass="50411">MIKRTIQEIAAMINVVSEIDAIADITIQGVSIDSRKIEKGNLYIPLKGSNVDGHKFVEDAIRKGAAASLWQKDVPNPPTDLPLIVVDNVQQSLQELAKTYRKQLDIKVVGITGSNGKTTTKDMVSTVLSQKYKVQKTEGNYNNHLGLPLTILSLDENTDIAVLEMGMSARGEISLLTNIARPDVAIITNIGEAHIQNLGSRRAIADAKLEIVEGLPDGGLLIYIGDEPLLQEKVPHITGIDTKTFGRSLSNDVYPVHITQQETGSSFKTNLDPEVEYFIPVLGEYNVVNALSAILVGKEFSLEPQVIASGLQALKLTAMRMEMIDGIRGSKVINDAYNASPTSMKAAIHLIENFSGARRKILVLGDMLELGENEKQFHTEIGQAIDAEKIQFVFTYGELARYIAEGARDSFPETRIFSFTNKDELIQRLQARIEENDLILVKASRGMKLEDVVKEISL</sequence>
<dbReference type="PANTHER" id="PTHR43024">
    <property type="entry name" value="UDP-N-ACETYLMURAMOYL-TRIPEPTIDE--D-ALANYL-D-ALANINE LIGASE"/>
    <property type="match status" value="1"/>
</dbReference>
<keyword evidence="5 10" id="KW-0067">ATP-binding</keyword>
<evidence type="ECO:0000259" key="14">
    <source>
        <dbReference type="Pfam" id="PF08245"/>
    </source>
</evidence>
<evidence type="ECO:0000256" key="9">
    <source>
        <dbReference type="ARBA" id="ARBA00023316"/>
    </source>
</evidence>
<dbReference type="RefSeq" id="WP_035356065.1">
    <property type="nucleotide sequence ID" value="NZ_JRUN01000079.1"/>
</dbReference>
<comment type="caution">
    <text evidence="15">The sequence shown here is derived from an EMBL/GenBank/DDBJ whole genome shotgun (WGS) entry which is preliminary data.</text>
</comment>
<evidence type="ECO:0000256" key="8">
    <source>
        <dbReference type="ARBA" id="ARBA00023306"/>
    </source>
</evidence>
<dbReference type="NCBIfam" id="TIGR01143">
    <property type="entry name" value="murF"/>
    <property type="match status" value="1"/>
</dbReference>